<comment type="caution">
    <text evidence="1">The sequence shown here is derived from an EMBL/GenBank/DDBJ whole genome shotgun (WGS) entry which is preliminary data.</text>
</comment>
<name>A0A3M8VKU4_9ACTN</name>
<dbReference type="NCBIfam" id="TIGR03696">
    <property type="entry name" value="Rhs_assc_core"/>
    <property type="match status" value="1"/>
</dbReference>
<dbReference type="Gene3D" id="2.180.10.10">
    <property type="entry name" value="RHS repeat-associated core"/>
    <property type="match status" value="1"/>
</dbReference>
<evidence type="ECO:0000313" key="2">
    <source>
        <dbReference type="Proteomes" id="UP000275401"/>
    </source>
</evidence>
<accession>A0A3M8VKU4</accession>
<reference evidence="1 2" key="1">
    <citation type="submission" date="2018-11" db="EMBL/GenBank/DDBJ databases">
        <title>The Potential of Streptomyces as Biocontrol Agents against the Tomato grey mould, Botrytis cinerea (Gray mold) Frontiers in Microbiology.</title>
        <authorList>
            <person name="Li D."/>
        </authorList>
    </citation>
    <scope>NUCLEOTIDE SEQUENCE [LARGE SCALE GENOMIC DNA]</scope>
    <source>
        <strain evidence="1 2">NEAU-LD23</strain>
    </source>
</reference>
<sequence>MIRTPRPPHPPPDCSLRFPGQYADPETGLYYNYFRHYDPETAR</sequence>
<protein>
    <submittedName>
        <fullName evidence="1">Uncharacterized protein</fullName>
    </submittedName>
</protein>
<proteinExistence type="predicted"/>
<keyword evidence="2" id="KW-1185">Reference proteome</keyword>
<organism evidence="1 2">
    <name type="scientific">Streptomyces botrytidirepellens</name>
    <dbReference type="NCBI Taxonomy" id="2486417"/>
    <lineage>
        <taxon>Bacteria</taxon>
        <taxon>Bacillati</taxon>
        <taxon>Actinomycetota</taxon>
        <taxon>Actinomycetes</taxon>
        <taxon>Kitasatosporales</taxon>
        <taxon>Streptomycetaceae</taxon>
        <taxon>Streptomyces</taxon>
    </lineage>
</organism>
<gene>
    <name evidence="1" type="ORF">EEJ42_27590</name>
</gene>
<evidence type="ECO:0000313" key="1">
    <source>
        <dbReference type="EMBL" id="RNG18204.1"/>
    </source>
</evidence>
<dbReference type="InterPro" id="IPR022385">
    <property type="entry name" value="Rhs_assc_core"/>
</dbReference>
<dbReference type="EMBL" id="RIBZ01000318">
    <property type="protein sequence ID" value="RNG18204.1"/>
    <property type="molecule type" value="Genomic_DNA"/>
</dbReference>
<dbReference type="Proteomes" id="UP000275401">
    <property type="component" value="Unassembled WGS sequence"/>
</dbReference>
<dbReference type="AlphaFoldDB" id="A0A3M8VKU4"/>